<dbReference type="EMBL" id="CAXDID020000049">
    <property type="protein sequence ID" value="CAL6004655.1"/>
    <property type="molecule type" value="Genomic_DNA"/>
</dbReference>
<protein>
    <submittedName>
        <fullName evidence="4">Hypothetical_protein</fullName>
    </submittedName>
</protein>
<accession>A0AA86P1W8</accession>
<dbReference type="Proteomes" id="UP001642409">
    <property type="component" value="Unassembled WGS sequence"/>
</dbReference>
<evidence type="ECO:0000256" key="2">
    <source>
        <dbReference type="SAM" id="Phobius"/>
    </source>
</evidence>
<name>A0AA86P1W8_9EUKA</name>
<evidence type="ECO:0000313" key="5">
    <source>
        <dbReference type="Proteomes" id="UP001642409"/>
    </source>
</evidence>
<proteinExistence type="predicted"/>
<keyword evidence="2" id="KW-1133">Transmembrane helix</keyword>
<reference evidence="3" key="1">
    <citation type="submission" date="2023-06" db="EMBL/GenBank/DDBJ databases">
        <authorList>
            <person name="Kurt Z."/>
        </authorList>
    </citation>
    <scope>NUCLEOTIDE SEQUENCE</scope>
</reference>
<keyword evidence="1" id="KW-0175">Coiled coil</keyword>
<sequence length="364" mass="42312">MSSNDNAVYNLESSVDIFRATKQPLQQSNENIKMENIDGAETLSSEYEEEENEEEFEYELDESMKEVINDVGENAEEYEEDEEMEESEYEEEIVNQSEVQECPPLNVLERSLSYQHIMPEQTIIAEVQNNQLALQHDNTVNLPSHLYKQLVKNKFISFTIQTLISCYHQINFQLFASMNLMNFRNPLTAFVASIIDQLSIEVSKGFSLNKQYAIGDSLNMFSFGINFIIFVLLFVINTTLQRSLYALSTLVFEIHSIFVNLETVKYSLSSYKSYLPFILSSGGHQLFRFLIQRIFNVYSSYQYVDVLQALVFACVHFVLSKLDLFWTELTLIAYEIAQMAFRHFNMDVYSEIARHLISKIDSEF</sequence>
<reference evidence="4 5" key="2">
    <citation type="submission" date="2024-07" db="EMBL/GenBank/DDBJ databases">
        <authorList>
            <person name="Akdeniz Z."/>
        </authorList>
    </citation>
    <scope>NUCLEOTIDE SEQUENCE [LARGE SCALE GENOMIC DNA]</scope>
</reference>
<feature type="transmembrane region" description="Helical" evidence="2">
    <location>
        <begin position="218"/>
        <end position="236"/>
    </location>
</feature>
<comment type="caution">
    <text evidence="3">The sequence shown here is derived from an EMBL/GenBank/DDBJ whole genome shotgun (WGS) entry which is preliminary data.</text>
</comment>
<evidence type="ECO:0000256" key="1">
    <source>
        <dbReference type="SAM" id="Coils"/>
    </source>
</evidence>
<evidence type="ECO:0000313" key="4">
    <source>
        <dbReference type="EMBL" id="CAL6004655.1"/>
    </source>
</evidence>
<dbReference type="EMBL" id="CATOUU010000424">
    <property type="protein sequence ID" value="CAI9929061.1"/>
    <property type="molecule type" value="Genomic_DNA"/>
</dbReference>
<organism evidence="3">
    <name type="scientific">Hexamita inflata</name>
    <dbReference type="NCBI Taxonomy" id="28002"/>
    <lineage>
        <taxon>Eukaryota</taxon>
        <taxon>Metamonada</taxon>
        <taxon>Diplomonadida</taxon>
        <taxon>Hexamitidae</taxon>
        <taxon>Hexamitinae</taxon>
        <taxon>Hexamita</taxon>
    </lineage>
</organism>
<dbReference type="AlphaFoldDB" id="A0AA86P1W8"/>
<keyword evidence="5" id="KW-1185">Reference proteome</keyword>
<evidence type="ECO:0000313" key="3">
    <source>
        <dbReference type="EMBL" id="CAI9929061.1"/>
    </source>
</evidence>
<feature type="coiled-coil region" evidence="1">
    <location>
        <begin position="68"/>
        <end position="95"/>
    </location>
</feature>
<keyword evidence="2" id="KW-0812">Transmembrane</keyword>
<gene>
    <name evidence="3" type="ORF">HINF_LOCUS16706</name>
    <name evidence="4" type="ORF">HINF_LOCUS18990</name>
</gene>
<keyword evidence="2" id="KW-0472">Membrane</keyword>